<dbReference type="STRING" id="580166.AUP43_10655"/>
<keyword evidence="8" id="KW-0378">Hydrolase</keyword>
<dbReference type="SMART" id="SM00863">
    <property type="entry name" value="tRNA_SAD"/>
    <property type="match status" value="1"/>
</dbReference>
<organism evidence="8 9">
    <name type="scientific">Oceanibaculum pacificum</name>
    <dbReference type="NCBI Taxonomy" id="580166"/>
    <lineage>
        <taxon>Bacteria</taxon>
        <taxon>Pseudomonadati</taxon>
        <taxon>Pseudomonadota</taxon>
        <taxon>Alphaproteobacteria</taxon>
        <taxon>Rhodospirillales</taxon>
        <taxon>Oceanibaculaceae</taxon>
        <taxon>Oceanibaculum</taxon>
    </lineage>
</organism>
<dbReference type="RefSeq" id="WP_067557408.1">
    <property type="nucleotide sequence ID" value="NZ_LPXN01000121.1"/>
</dbReference>
<dbReference type="GO" id="GO:0003676">
    <property type="term" value="F:nucleic acid binding"/>
    <property type="evidence" value="ECO:0007669"/>
    <property type="project" value="InterPro"/>
</dbReference>
<evidence type="ECO:0000256" key="4">
    <source>
        <dbReference type="ARBA" id="ARBA00022723"/>
    </source>
</evidence>
<evidence type="ECO:0000259" key="7">
    <source>
        <dbReference type="PROSITE" id="PS50860"/>
    </source>
</evidence>
<dbReference type="OrthoDB" id="9812949at2"/>
<feature type="domain" description="Alanyl-transfer RNA synthetases family profile" evidence="7">
    <location>
        <begin position="1"/>
        <end position="234"/>
    </location>
</feature>
<keyword evidence="5" id="KW-0862">Zinc</keyword>
<dbReference type="GO" id="GO:0046872">
    <property type="term" value="F:metal ion binding"/>
    <property type="evidence" value="ECO:0007669"/>
    <property type="project" value="UniProtKB-KW"/>
</dbReference>
<name>A0A154VYN4_9PROT</name>
<dbReference type="InterPro" id="IPR018165">
    <property type="entry name" value="Ala-tRNA-synth_IIc_core"/>
</dbReference>
<keyword evidence="4" id="KW-0479">Metal-binding</keyword>
<dbReference type="SUPFAM" id="SSF55186">
    <property type="entry name" value="ThrRS/AlaRS common domain"/>
    <property type="match status" value="1"/>
</dbReference>
<dbReference type="InterPro" id="IPR018164">
    <property type="entry name" value="Ala-tRNA-synth_IIc_N"/>
</dbReference>
<dbReference type="InterPro" id="IPR018163">
    <property type="entry name" value="Thr/Ala-tRNA-synth_IIc_edit"/>
</dbReference>
<comment type="cofactor">
    <cofactor evidence="1">
        <name>Zn(2+)</name>
        <dbReference type="ChEBI" id="CHEBI:29105"/>
    </cofactor>
</comment>
<accession>A0A154VYN4</accession>
<gene>
    <name evidence="8" type="ORF">AUP43_10655</name>
</gene>
<dbReference type="Pfam" id="PF07973">
    <property type="entry name" value="tRNA_SAD"/>
    <property type="match status" value="1"/>
</dbReference>
<evidence type="ECO:0000256" key="1">
    <source>
        <dbReference type="ARBA" id="ARBA00001947"/>
    </source>
</evidence>
<dbReference type="GO" id="GO:0005524">
    <property type="term" value="F:ATP binding"/>
    <property type="evidence" value="ECO:0007669"/>
    <property type="project" value="InterPro"/>
</dbReference>
<dbReference type="Gene3D" id="3.30.980.10">
    <property type="entry name" value="Threonyl-trna Synthetase, Chain A, domain 2"/>
    <property type="match status" value="1"/>
</dbReference>
<proteinExistence type="predicted"/>
<reference evidence="8 9" key="1">
    <citation type="submission" date="2015-12" db="EMBL/GenBank/DDBJ databases">
        <title>Genome sequence of Oceanibaculum pacificum MCCC 1A02656.</title>
        <authorList>
            <person name="Lu L."/>
            <person name="Lai Q."/>
            <person name="Shao Z."/>
            <person name="Qian P."/>
        </authorList>
    </citation>
    <scope>NUCLEOTIDE SEQUENCE [LARGE SCALE GENOMIC DNA]</scope>
    <source>
        <strain evidence="8 9">MCCC 1A02656</strain>
    </source>
</reference>
<comment type="caution">
    <text evidence="8">The sequence shown here is derived from an EMBL/GenBank/DDBJ whole genome shotgun (WGS) entry which is preliminary data.</text>
</comment>
<keyword evidence="9" id="KW-1185">Reference proteome</keyword>
<dbReference type="GO" id="GO:0004813">
    <property type="term" value="F:alanine-tRNA ligase activity"/>
    <property type="evidence" value="ECO:0007669"/>
    <property type="project" value="InterPro"/>
</dbReference>
<evidence type="ECO:0000313" key="9">
    <source>
        <dbReference type="Proteomes" id="UP000076400"/>
    </source>
</evidence>
<dbReference type="AlphaFoldDB" id="A0A154VYN4"/>
<comment type="subcellular location">
    <subcellularLocation>
        <location evidence="2">Cytoplasm</location>
    </subcellularLocation>
</comment>
<evidence type="ECO:0000256" key="6">
    <source>
        <dbReference type="ARBA" id="ARBA00032577"/>
    </source>
</evidence>
<dbReference type="PANTHER" id="PTHR43462">
    <property type="entry name" value="ALANYL-TRNA EDITING PROTEIN"/>
    <property type="match status" value="1"/>
</dbReference>
<dbReference type="PANTHER" id="PTHR43462:SF1">
    <property type="entry name" value="ALANYL-TRNA EDITING PROTEIN AARSD1"/>
    <property type="match status" value="1"/>
</dbReference>
<dbReference type="EMBL" id="LPXN01000121">
    <property type="protein sequence ID" value="KZD06444.1"/>
    <property type="molecule type" value="Genomic_DNA"/>
</dbReference>
<dbReference type="SUPFAM" id="SSF50447">
    <property type="entry name" value="Translation proteins"/>
    <property type="match status" value="1"/>
</dbReference>
<dbReference type="Pfam" id="PF01411">
    <property type="entry name" value="tRNA-synt_2c"/>
    <property type="match status" value="1"/>
</dbReference>
<protein>
    <recommendedName>
        <fullName evidence="3">Alanine--tRNA ligase</fullName>
    </recommendedName>
    <alternativeName>
        <fullName evidence="6">Alanyl-tRNA synthetase</fullName>
    </alternativeName>
</protein>
<dbReference type="InterPro" id="IPR051335">
    <property type="entry name" value="Alanyl-tRNA_Editing_Enzymes"/>
</dbReference>
<sequence>MTEELFRADSYLKSCEAIVVSAGPEGIVLDRTVFYPTGGGQPGDSGALLLADGTALPILDTRKGEAGILHLPAEGATLPSPGDRVTAEIDWQRRHRHMRLHTAMHLLCASIAGGVTGGQIGDGKARLDFDLPEVTFTKEELSQKLAALVAADHPVAARWISDAEMAAQPELVRTMSVKPPSGSGKVRLLEVAGVDLQPCGGTHVARTGEIGAIAVAKIENKGKHNRRITIAFQE</sequence>
<dbReference type="GO" id="GO:0006419">
    <property type="term" value="P:alanyl-tRNA aminoacylation"/>
    <property type="evidence" value="ECO:0007669"/>
    <property type="project" value="InterPro"/>
</dbReference>
<evidence type="ECO:0000256" key="5">
    <source>
        <dbReference type="ARBA" id="ARBA00022833"/>
    </source>
</evidence>
<evidence type="ECO:0000313" key="8">
    <source>
        <dbReference type="EMBL" id="KZD06444.1"/>
    </source>
</evidence>
<evidence type="ECO:0000256" key="2">
    <source>
        <dbReference type="ARBA" id="ARBA00004496"/>
    </source>
</evidence>
<dbReference type="GO" id="GO:0002161">
    <property type="term" value="F:aminoacyl-tRNA deacylase activity"/>
    <property type="evidence" value="ECO:0007669"/>
    <property type="project" value="UniProtKB-ARBA"/>
</dbReference>
<dbReference type="Gene3D" id="2.40.30.130">
    <property type="match status" value="1"/>
</dbReference>
<evidence type="ECO:0000256" key="3">
    <source>
        <dbReference type="ARBA" id="ARBA00017959"/>
    </source>
</evidence>
<dbReference type="InterPro" id="IPR009000">
    <property type="entry name" value="Transl_B-barrel_sf"/>
</dbReference>
<dbReference type="PROSITE" id="PS50860">
    <property type="entry name" value="AA_TRNA_LIGASE_II_ALA"/>
    <property type="match status" value="1"/>
</dbReference>
<dbReference type="InterPro" id="IPR012947">
    <property type="entry name" value="tRNA_SAD"/>
</dbReference>
<dbReference type="GO" id="GO:0005737">
    <property type="term" value="C:cytoplasm"/>
    <property type="evidence" value="ECO:0007669"/>
    <property type="project" value="UniProtKB-SubCell"/>
</dbReference>
<dbReference type="Proteomes" id="UP000076400">
    <property type="component" value="Unassembled WGS sequence"/>
</dbReference>